<comment type="caution">
    <text evidence="1">The sequence shown here is derived from an EMBL/GenBank/DDBJ whole genome shotgun (WGS) entry which is preliminary data.</text>
</comment>
<protein>
    <submittedName>
        <fullName evidence="1">Uncharacterized protein</fullName>
    </submittedName>
</protein>
<dbReference type="AlphaFoldDB" id="X1EIV3"/>
<feature type="non-terminal residue" evidence="1">
    <location>
        <position position="61"/>
    </location>
</feature>
<gene>
    <name evidence="1" type="ORF">S03H2_22009</name>
</gene>
<sequence length="61" mass="6858">MNFLTFLTGLGYFKKSYNKELSGTSKSLRLKSGGTKVTKVIEKFKEKPEPAVETKIDSDQL</sequence>
<reference evidence="1" key="1">
    <citation type="journal article" date="2014" name="Front. Microbiol.">
        <title>High frequency of phylogenetically diverse reductive dehalogenase-homologous genes in deep subseafloor sedimentary metagenomes.</title>
        <authorList>
            <person name="Kawai M."/>
            <person name="Futagami T."/>
            <person name="Toyoda A."/>
            <person name="Takaki Y."/>
            <person name="Nishi S."/>
            <person name="Hori S."/>
            <person name="Arai W."/>
            <person name="Tsubouchi T."/>
            <person name="Morono Y."/>
            <person name="Uchiyama I."/>
            <person name="Ito T."/>
            <person name="Fujiyama A."/>
            <person name="Inagaki F."/>
            <person name="Takami H."/>
        </authorList>
    </citation>
    <scope>NUCLEOTIDE SEQUENCE</scope>
    <source>
        <strain evidence="1">Expedition CK06-06</strain>
    </source>
</reference>
<name>X1EIV3_9ZZZZ</name>
<evidence type="ECO:0000313" key="1">
    <source>
        <dbReference type="EMBL" id="GAH33261.1"/>
    </source>
</evidence>
<proteinExistence type="predicted"/>
<dbReference type="EMBL" id="BARU01011786">
    <property type="protein sequence ID" value="GAH33261.1"/>
    <property type="molecule type" value="Genomic_DNA"/>
</dbReference>
<accession>X1EIV3</accession>
<organism evidence="1">
    <name type="scientific">marine sediment metagenome</name>
    <dbReference type="NCBI Taxonomy" id="412755"/>
    <lineage>
        <taxon>unclassified sequences</taxon>
        <taxon>metagenomes</taxon>
        <taxon>ecological metagenomes</taxon>
    </lineage>
</organism>